<dbReference type="EMBL" id="UOGC01000123">
    <property type="protein sequence ID" value="VAX21677.1"/>
    <property type="molecule type" value="Genomic_DNA"/>
</dbReference>
<proteinExistence type="inferred from homology"/>
<dbReference type="GO" id="GO:0009236">
    <property type="term" value="P:cobalamin biosynthetic process"/>
    <property type="evidence" value="ECO:0007669"/>
    <property type="project" value="UniProtKB-UniPathway"/>
</dbReference>
<dbReference type="InterPro" id="IPR050161">
    <property type="entry name" value="Siro_Cobalamin_biosynth"/>
</dbReference>
<sequence>MKVFFVGAGPGDPELLTVKAKKLLEACNVCVYAGSLVSDEVIALIPTSSEKHDSATMNLNEIIEVFINASKRGLDVIRLHSGDPAIYGAIGEQMKRLDELGFEYEVIPGISSFQASAALLKKELTAPEVSQTIILTRVAGRTPAPAEQDLAILGKSRATLCIFLSVLKIDEMAQKLMGSYGKNAPVKVVYRASLPNQLVIHGTLFDIAEKVRAAKITKTAMIIVGWALDNNNEAVSKLYDKSFSHECRKAQ</sequence>
<dbReference type="InterPro" id="IPR014777">
    <property type="entry name" value="4pyrrole_Mease_sub1"/>
</dbReference>
<evidence type="ECO:0000313" key="8">
    <source>
        <dbReference type="EMBL" id="VAX21677.1"/>
    </source>
</evidence>
<dbReference type="GO" id="GO:0046026">
    <property type="term" value="F:precorrin-4 C11-methyltransferase activity"/>
    <property type="evidence" value="ECO:0007669"/>
    <property type="project" value="InterPro"/>
</dbReference>
<dbReference type="Gene3D" id="3.30.950.10">
    <property type="entry name" value="Methyltransferase, Cobalt-precorrin-4 Transmethylase, Domain 2"/>
    <property type="match status" value="1"/>
</dbReference>
<evidence type="ECO:0000256" key="2">
    <source>
        <dbReference type="ARBA" id="ARBA00005879"/>
    </source>
</evidence>
<dbReference type="CDD" id="cd11641">
    <property type="entry name" value="Precorrin-4_C11-MT"/>
    <property type="match status" value="1"/>
</dbReference>
<evidence type="ECO:0000256" key="1">
    <source>
        <dbReference type="ARBA" id="ARBA00004953"/>
    </source>
</evidence>
<feature type="domain" description="Tetrapyrrole methylase" evidence="7">
    <location>
        <begin position="2"/>
        <end position="207"/>
    </location>
</feature>
<organism evidence="8">
    <name type="scientific">hydrothermal vent metagenome</name>
    <dbReference type="NCBI Taxonomy" id="652676"/>
    <lineage>
        <taxon>unclassified sequences</taxon>
        <taxon>metagenomes</taxon>
        <taxon>ecological metagenomes</taxon>
    </lineage>
</organism>
<dbReference type="PROSITE" id="PS00840">
    <property type="entry name" value="SUMT_2"/>
    <property type="match status" value="1"/>
</dbReference>
<comment type="pathway">
    <text evidence="1">Cofactor biosynthesis; adenosylcobalamin biosynthesis.</text>
</comment>
<dbReference type="AlphaFoldDB" id="A0A3B1CYD2"/>
<dbReference type="InterPro" id="IPR003043">
    <property type="entry name" value="Uropor_MeTrfase_CS"/>
</dbReference>
<evidence type="ECO:0000256" key="6">
    <source>
        <dbReference type="ARBA" id="ARBA00022691"/>
    </source>
</evidence>
<dbReference type="PROSITE" id="PS00839">
    <property type="entry name" value="SUMT_1"/>
    <property type="match status" value="1"/>
</dbReference>
<evidence type="ECO:0000256" key="5">
    <source>
        <dbReference type="ARBA" id="ARBA00022679"/>
    </source>
</evidence>
<protein>
    <submittedName>
        <fullName evidence="8">Cobalt-precorrin-4 C(11)-methyltransferase</fullName>
        <ecNumber evidence="8">2.1.1.271</ecNumber>
    </submittedName>
</protein>
<dbReference type="Gene3D" id="3.40.1010.10">
    <property type="entry name" value="Cobalt-precorrin-4 Transmethylase, Domain 1"/>
    <property type="match status" value="1"/>
</dbReference>
<dbReference type="InterPro" id="IPR006362">
    <property type="entry name" value="Cbl_synth_CobM/CibF"/>
</dbReference>
<evidence type="ECO:0000256" key="3">
    <source>
        <dbReference type="ARBA" id="ARBA00022573"/>
    </source>
</evidence>
<dbReference type="SUPFAM" id="SSF53790">
    <property type="entry name" value="Tetrapyrrole methylase"/>
    <property type="match status" value="1"/>
</dbReference>
<dbReference type="UniPathway" id="UPA00148"/>
<dbReference type="EC" id="2.1.1.271" evidence="8"/>
<dbReference type="GO" id="GO:0032259">
    <property type="term" value="P:methylation"/>
    <property type="evidence" value="ECO:0007669"/>
    <property type="project" value="UniProtKB-KW"/>
</dbReference>
<evidence type="ECO:0000256" key="4">
    <source>
        <dbReference type="ARBA" id="ARBA00022603"/>
    </source>
</evidence>
<accession>A0A3B1CYD2</accession>
<dbReference type="InterPro" id="IPR000878">
    <property type="entry name" value="4pyrrol_Mease"/>
</dbReference>
<name>A0A3B1CYD2_9ZZZZ</name>
<comment type="similarity">
    <text evidence="2">Belongs to the precorrin methyltransferase family.</text>
</comment>
<keyword evidence="3" id="KW-0169">Cobalamin biosynthesis</keyword>
<dbReference type="InterPro" id="IPR035996">
    <property type="entry name" value="4pyrrol_Methylase_sf"/>
</dbReference>
<gene>
    <name evidence="8" type="ORF">MNBD_NITROSPINAE01-1295</name>
</gene>
<reference evidence="8" key="1">
    <citation type="submission" date="2018-06" db="EMBL/GenBank/DDBJ databases">
        <authorList>
            <person name="Zhirakovskaya E."/>
        </authorList>
    </citation>
    <scope>NUCLEOTIDE SEQUENCE</scope>
</reference>
<dbReference type="NCBIfam" id="TIGR01465">
    <property type="entry name" value="cobM_cbiF"/>
    <property type="match status" value="1"/>
</dbReference>
<keyword evidence="6" id="KW-0949">S-adenosyl-L-methionine</keyword>
<dbReference type="Pfam" id="PF00590">
    <property type="entry name" value="TP_methylase"/>
    <property type="match status" value="1"/>
</dbReference>
<dbReference type="PANTHER" id="PTHR45790:SF4">
    <property type="entry name" value="COBALT-PRECORRIN-4 C(11)-METHYLTRANSFERASE"/>
    <property type="match status" value="1"/>
</dbReference>
<dbReference type="PANTHER" id="PTHR45790">
    <property type="entry name" value="SIROHEME SYNTHASE-RELATED"/>
    <property type="match status" value="1"/>
</dbReference>
<keyword evidence="4 8" id="KW-0489">Methyltransferase</keyword>
<keyword evidence="5 8" id="KW-0808">Transferase</keyword>
<evidence type="ECO:0000259" key="7">
    <source>
        <dbReference type="Pfam" id="PF00590"/>
    </source>
</evidence>
<dbReference type="InterPro" id="IPR014776">
    <property type="entry name" value="4pyrrole_Mease_sub2"/>
</dbReference>